<dbReference type="Proteomes" id="UP000032427">
    <property type="component" value="Chromosome 1"/>
</dbReference>
<keyword evidence="2" id="KW-1185">Reference proteome</keyword>
<proteinExistence type="predicted"/>
<gene>
    <name evidence="1" type="ORF">AWOD_I_2201</name>
</gene>
<evidence type="ECO:0000313" key="1">
    <source>
        <dbReference type="EMBL" id="CED72263.1"/>
    </source>
</evidence>
<dbReference type="PROSITE" id="PS51257">
    <property type="entry name" value="PROKAR_LIPOPROTEIN"/>
    <property type="match status" value="1"/>
</dbReference>
<dbReference type="HOGENOM" id="CLU_1767305_0_0_6"/>
<dbReference type="KEGG" id="awd:AWOD_I_2201"/>
<dbReference type="AlphaFoldDB" id="A0A090ISK1"/>
<evidence type="ECO:0000313" key="2">
    <source>
        <dbReference type="Proteomes" id="UP000032427"/>
    </source>
</evidence>
<organism evidence="1 2">
    <name type="scientific">Aliivibrio wodanis</name>
    <dbReference type="NCBI Taxonomy" id="80852"/>
    <lineage>
        <taxon>Bacteria</taxon>
        <taxon>Pseudomonadati</taxon>
        <taxon>Pseudomonadota</taxon>
        <taxon>Gammaproteobacteria</taxon>
        <taxon>Vibrionales</taxon>
        <taxon>Vibrionaceae</taxon>
        <taxon>Aliivibrio</taxon>
    </lineage>
</organism>
<dbReference type="EMBL" id="LN554846">
    <property type="protein sequence ID" value="CED72263.1"/>
    <property type="molecule type" value="Genomic_DNA"/>
</dbReference>
<reference evidence="2" key="1">
    <citation type="submission" date="2014-09" db="EMBL/GenBank/DDBJ databases">
        <authorList>
            <person name="Hjerde E."/>
        </authorList>
    </citation>
    <scope>NUCLEOTIDE SEQUENCE [LARGE SCALE GENOMIC DNA]</scope>
    <source>
        <strain evidence="2">06/09/139</strain>
    </source>
</reference>
<accession>A0A090ISK1</accession>
<dbReference type="GeneID" id="28541779"/>
<sequence length="148" mass="16822">MRKILLASVMMVALSGCQMTSQPQADWKQDNKIEVMDAKIQLSSAVWVDQMPTIGEERDESKVNFALTLTSKQVIAPELVIDKVIIRQGENSWPLTEEEFEVRVHDNHTWEIAGQSFYDIDAAQPVDIAIEANNEWIVETDVQIDTVY</sequence>
<name>A0A090ISK1_9GAMM</name>
<dbReference type="STRING" id="80852.AWOD_I_2201"/>
<keyword evidence="1" id="KW-0449">Lipoprotein</keyword>
<dbReference type="PATRIC" id="fig|80852.17.peg.2279"/>
<protein>
    <submittedName>
        <fullName evidence="1">Putative lipoprotein</fullName>
    </submittedName>
</protein>
<dbReference type="OrthoDB" id="5814891at2"/>